<proteinExistence type="inferred from homology"/>
<evidence type="ECO:0000256" key="5">
    <source>
        <dbReference type="ARBA" id="ARBA00022692"/>
    </source>
</evidence>
<feature type="transmembrane region" description="Helical" evidence="9">
    <location>
        <begin position="34"/>
        <end position="57"/>
    </location>
</feature>
<dbReference type="GO" id="GO:0015920">
    <property type="term" value="P:lipopolysaccharide transport"/>
    <property type="evidence" value="ECO:0007669"/>
    <property type="project" value="TreeGrafter"/>
</dbReference>
<comment type="caution">
    <text evidence="11">The sequence shown here is derived from an EMBL/GenBank/DDBJ whole genome shotgun (WGS) entry which is preliminary data.</text>
</comment>
<evidence type="ECO:0000256" key="7">
    <source>
        <dbReference type="ARBA" id="ARBA00023047"/>
    </source>
</evidence>
<keyword evidence="6 9" id="KW-1133">Transmembrane helix</keyword>
<evidence type="ECO:0000256" key="8">
    <source>
        <dbReference type="ARBA" id="ARBA00023136"/>
    </source>
</evidence>
<keyword evidence="3 9" id="KW-0813">Transport</keyword>
<dbReference type="InterPro" id="IPR047817">
    <property type="entry name" value="ABC2_TM_bact-type"/>
</dbReference>
<protein>
    <recommendedName>
        <fullName evidence="9">Transport permease protein</fullName>
    </recommendedName>
</protein>
<dbReference type="InterPro" id="IPR013525">
    <property type="entry name" value="ABC2_TM"/>
</dbReference>
<feature type="domain" description="ABC transmembrane type-2" evidence="10">
    <location>
        <begin position="32"/>
        <end position="256"/>
    </location>
</feature>
<accession>A0A4S3KIR7</accession>
<dbReference type="GO" id="GO:0005886">
    <property type="term" value="C:plasma membrane"/>
    <property type="evidence" value="ECO:0007669"/>
    <property type="project" value="UniProtKB-SubCell"/>
</dbReference>
<keyword evidence="7" id="KW-0762">Sugar transport</keyword>
<name>A0A4S3KIR7_9GAMM</name>
<gene>
    <name evidence="11" type="ORF">B1991_04855</name>
</gene>
<evidence type="ECO:0000256" key="1">
    <source>
        <dbReference type="ARBA" id="ARBA00004651"/>
    </source>
</evidence>
<feature type="transmembrane region" description="Helical" evidence="9">
    <location>
        <begin position="142"/>
        <end position="172"/>
    </location>
</feature>
<evidence type="ECO:0000256" key="3">
    <source>
        <dbReference type="ARBA" id="ARBA00022448"/>
    </source>
</evidence>
<dbReference type="PANTHER" id="PTHR30413">
    <property type="entry name" value="INNER MEMBRANE TRANSPORT PERMEASE"/>
    <property type="match status" value="1"/>
</dbReference>
<dbReference type="GO" id="GO:0140359">
    <property type="term" value="F:ABC-type transporter activity"/>
    <property type="evidence" value="ECO:0007669"/>
    <property type="project" value="InterPro"/>
</dbReference>
<dbReference type="PROSITE" id="PS51012">
    <property type="entry name" value="ABC_TM2"/>
    <property type="match status" value="1"/>
</dbReference>
<dbReference type="RefSeq" id="WP_136257579.1">
    <property type="nucleotide sequence ID" value="NZ_MWIO01000014.1"/>
</dbReference>
<dbReference type="Proteomes" id="UP000306317">
    <property type="component" value="Unassembled WGS sequence"/>
</dbReference>
<evidence type="ECO:0000256" key="4">
    <source>
        <dbReference type="ARBA" id="ARBA00022475"/>
    </source>
</evidence>
<evidence type="ECO:0000256" key="9">
    <source>
        <dbReference type="RuleBase" id="RU361157"/>
    </source>
</evidence>
<keyword evidence="7" id="KW-0625">Polysaccharide transport</keyword>
<feature type="transmembrane region" description="Helical" evidence="9">
    <location>
        <begin position="69"/>
        <end position="88"/>
    </location>
</feature>
<evidence type="ECO:0000256" key="6">
    <source>
        <dbReference type="ARBA" id="ARBA00022989"/>
    </source>
</evidence>
<feature type="transmembrane region" description="Helical" evidence="9">
    <location>
        <begin position="179"/>
        <end position="200"/>
    </location>
</feature>
<dbReference type="PANTHER" id="PTHR30413:SF10">
    <property type="entry name" value="CAPSULE POLYSACCHARIDE EXPORT INNER-MEMBRANE PROTEIN CTRC"/>
    <property type="match status" value="1"/>
</dbReference>
<comment type="similarity">
    <text evidence="2 9">Belongs to the ABC-2 integral membrane protein family.</text>
</comment>
<dbReference type="GO" id="GO:0015774">
    <property type="term" value="P:polysaccharide transport"/>
    <property type="evidence" value="ECO:0007669"/>
    <property type="project" value="UniProtKB-KW"/>
</dbReference>
<feature type="transmembrane region" description="Helical" evidence="9">
    <location>
        <begin position="234"/>
        <end position="253"/>
    </location>
</feature>
<reference evidence="11 12" key="1">
    <citation type="submission" date="2017-02" db="EMBL/GenBank/DDBJ databases">
        <title>Whole genome sequencing of Rhodanobacter lindaniclasticus DSM 17932.</title>
        <authorList>
            <person name="Kumar S."/>
            <person name="Patil P."/>
            <person name="Patil P.B."/>
        </authorList>
    </citation>
    <scope>NUCLEOTIDE SEQUENCE [LARGE SCALE GENOMIC DNA]</scope>
    <source>
        <strain evidence="11 12">DSM 17932</strain>
    </source>
</reference>
<keyword evidence="4 9" id="KW-1003">Cell membrane</keyword>
<evidence type="ECO:0000259" key="10">
    <source>
        <dbReference type="PROSITE" id="PS51012"/>
    </source>
</evidence>
<evidence type="ECO:0000313" key="12">
    <source>
        <dbReference type="Proteomes" id="UP000306317"/>
    </source>
</evidence>
<evidence type="ECO:0000313" key="11">
    <source>
        <dbReference type="EMBL" id="THD08655.1"/>
    </source>
</evidence>
<dbReference type="EMBL" id="MWIO01000014">
    <property type="protein sequence ID" value="THD08655.1"/>
    <property type="molecule type" value="Genomic_DNA"/>
</dbReference>
<keyword evidence="5 9" id="KW-0812">Transmembrane</keyword>
<dbReference type="OrthoDB" id="9786910at2"/>
<comment type="subcellular location">
    <subcellularLocation>
        <location evidence="9">Cell inner membrane</location>
        <topology evidence="9">Multi-pass membrane protein</topology>
    </subcellularLocation>
    <subcellularLocation>
        <location evidence="1">Cell membrane</location>
        <topology evidence="1">Multi-pass membrane protein</topology>
    </subcellularLocation>
</comment>
<dbReference type="Pfam" id="PF01061">
    <property type="entry name" value="ABC2_membrane"/>
    <property type="match status" value="1"/>
</dbReference>
<feature type="transmembrane region" description="Helical" evidence="9">
    <location>
        <begin position="109"/>
        <end position="136"/>
    </location>
</feature>
<organism evidence="11 12">
    <name type="scientific">Rhodanobacter lindaniclasticus</name>
    <dbReference type="NCBI Taxonomy" id="75310"/>
    <lineage>
        <taxon>Bacteria</taxon>
        <taxon>Pseudomonadati</taxon>
        <taxon>Pseudomonadota</taxon>
        <taxon>Gammaproteobacteria</taxon>
        <taxon>Lysobacterales</taxon>
        <taxon>Rhodanobacteraceae</taxon>
        <taxon>Rhodanobacter</taxon>
    </lineage>
</organism>
<sequence>MKGMPRAIWSYRHFIVSSIRNDLRSRFARSKLGAVWMILQPLAQVLIYSLVLSRIMVAKLPGIDSPYAYSIYLLAGMQAWSLFSEVVTRSLTVFVENGSMLKKIVFPRACLPIVTLGSALVNNVLLFVVMMIVFALLGHFPIYALLWVPLLTFVTAAFSLGLGLLMGVLNVFVRDVAQFMMVVLQLWFWLTPVVYMSSIIPERLHAAMQFNPMYWIVAAYQDTLVYGRAPEPDGLLGVTVAALILLACSLLLFRKAAPDMVDVL</sequence>
<keyword evidence="12" id="KW-1185">Reference proteome</keyword>
<dbReference type="AlphaFoldDB" id="A0A4S3KIR7"/>
<keyword evidence="8 9" id="KW-0472">Membrane</keyword>
<evidence type="ECO:0000256" key="2">
    <source>
        <dbReference type="ARBA" id="ARBA00007783"/>
    </source>
</evidence>